<accession>A0ABT3BIB6</accession>
<dbReference type="Gene3D" id="2.40.50.90">
    <property type="match status" value="1"/>
</dbReference>
<dbReference type="Proteomes" id="UP001208690">
    <property type="component" value="Unassembled WGS sequence"/>
</dbReference>
<dbReference type="InterPro" id="IPR035437">
    <property type="entry name" value="SNase_OB-fold_sf"/>
</dbReference>
<organism evidence="2 3">
    <name type="scientific">Roseobacter sinensis</name>
    <dbReference type="NCBI Taxonomy" id="2931391"/>
    <lineage>
        <taxon>Bacteria</taxon>
        <taxon>Pseudomonadati</taxon>
        <taxon>Pseudomonadota</taxon>
        <taxon>Alphaproteobacteria</taxon>
        <taxon>Rhodobacterales</taxon>
        <taxon>Roseobacteraceae</taxon>
        <taxon>Roseobacter</taxon>
    </lineage>
</organism>
<name>A0ABT3BIB6_9RHOB</name>
<proteinExistence type="predicted"/>
<dbReference type="InterPro" id="IPR016071">
    <property type="entry name" value="Staphylococal_nuclease_OB-fold"/>
</dbReference>
<dbReference type="RefSeq" id="WP_263845282.1">
    <property type="nucleotide sequence ID" value="NZ_JALIEB010000011.1"/>
</dbReference>
<keyword evidence="3" id="KW-1185">Reference proteome</keyword>
<reference evidence="2 3" key="1">
    <citation type="submission" date="2022-04" db="EMBL/GenBank/DDBJ databases">
        <title>Roseobacter sp. WL0113 is a bacterium isolated from neritic sediment.</title>
        <authorList>
            <person name="Wang L."/>
            <person name="He W."/>
            <person name="Zhang D.-F."/>
        </authorList>
    </citation>
    <scope>NUCLEOTIDE SEQUENCE [LARGE SCALE GENOMIC DNA]</scope>
    <source>
        <strain evidence="2 3">WL0113</strain>
    </source>
</reference>
<dbReference type="SMART" id="SM00318">
    <property type="entry name" value="SNc"/>
    <property type="match status" value="1"/>
</dbReference>
<dbReference type="EMBL" id="JALIEB010000011">
    <property type="protein sequence ID" value="MCV3272963.1"/>
    <property type="molecule type" value="Genomic_DNA"/>
</dbReference>
<feature type="domain" description="TNase-like" evidence="1">
    <location>
        <begin position="18"/>
        <end position="134"/>
    </location>
</feature>
<evidence type="ECO:0000259" key="1">
    <source>
        <dbReference type="PROSITE" id="PS50830"/>
    </source>
</evidence>
<evidence type="ECO:0000313" key="2">
    <source>
        <dbReference type="EMBL" id="MCV3272963.1"/>
    </source>
</evidence>
<protein>
    <submittedName>
        <fullName evidence="2">Thermonuclease family protein</fullName>
    </submittedName>
</protein>
<dbReference type="SUPFAM" id="SSF50199">
    <property type="entry name" value="Staphylococcal nuclease"/>
    <property type="match status" value="1"/>
</dbReference>
<dbReference type="PROSITE" id="PS50830">
    <property type="entry name" value="TNASE_3"/>
    <property type="match status" value="1"/>
</dbReference>
<evidence type="ECO:0000313" key="3">
    <source>
        <dbReference type="Proteomes" id="UP001208690"/>
    </source>
</evidence>
<comment type="caution">
    <text evidence="2">The sequence shown here is derived from an EMBL/GenBank/DDBJ whole genome shotgun (WGS) entry which is preliminary data.</text>
</comment>
<sequence length="209" mass="22484">MPAPGAALATTALSGPVRVVDGDTFDVGGTPVRLFGIDAPEADQTCTTDQGQTWACGAWVTDQVTTRYAGRVAHCAPVTRDRYDRVVARCEVDDEDVGAALVGDGLAFAYRRYAQDYVLAEKGAAVRNVGLHASRVQDPSEFRRARAAGSAPVVPGCAIKGNISRSGVKIYHQPGQRDYDRTRIRQDNGERWFCSAAEAQAAGWRAARR</sequence>
<dbReference type="Pfam" id="PF00565">
    <property type="entry name" value="SNase"/>
    <property type="match status" value="1"/>
</dbReference>
<gene>
    <name evidence="2" type="ORF">MUB52_16130</name>
</gene>